<reference evidence="5 6" key="1">
    <citation type="submission" date="2007-10" db="EMBL/GenBank/DDBJ databases">
        <title>Complete sequence of Caldivirga maquilingensis IC-167.</title>
        <authorList>
            <consortium name="US DOE Joint Genome Institute"/>
            <person name="Copeland A."/>
            <person name="Lucas S."/>
            <person name="Lapidus A."/>
            <person name="Barry K."/>
            <person name="Glavina del Rio T."/>
            <person name="Dalin E."/>
            <person name="Tice H."/>
            <person name="Pitluck S."/>
            <person name="Saunders E."/>
            <person name="Brettin T."/>
            <person name="Bruce D."/>
            <person name="Detter J.C."/>
            <person name="Han C."/>
            <person name="Schmutz J."/>
            <person name="Larimer F."/>
            <person name="Land M."/>
            <person name="Hauser L."/>
            <person name="Kyrpides N."/>
            <person name="Ivanova N."/>
            <person name="Biddle J.F."/>
            <person name="Zhang Z."/>
            <person name="Fitz-Gibbon S.T."/>
            <person name="Lowe T.M."/>
            <person name="Saltikov C."/>
            <person name="House C.H."/>
            <person name="Richardson P."/>
        </authorList>
    </citation>
    <scope>NUCLEOTIDE SEQUENCE [LARGE SCALE GENOMIC DNA]</scope>
    <source>
        <strain evidence="6">ATCC 700844 / DSM 13496 / JCM 10307 / IC-167</strain>
    </source>
</reference>
<accession>A8M951</accession>
<sequence>MIIVHTHHHYWPVAGGIENAIKYLAEEQAKLGHEVHIVTGTYGAQKRPREEEINGVHVHRIKAWRLGYPDLTIPRETPRELLKRADVIHAHSQNSLFSVRIAQEAHELGVKVAIHYMAVDTLQTHPNPAIRLLGPIYARRNLEMAKEIADIHLARSKRDVEKLRKYGIQAHYLPDAIPKHYLTKPKADPEEFRRKYGITQDKLFIYIGRIHKLKGPHVLVKALPYLSNDIAIIMAGPDNGYLKQTLELANKLHVKDRLYYLGYVDEDTKINAIDASTALVLPSTTDYVEVYPMTITEAWAREKPVIATNVGGIPYRVTHGINGLIIPPNNPQELAKAIQQLANNPEKTQQMGKEGKKEIKTWDEIAKETIKIYNTTNNP</sequence>
<proteinExistence type="predicted"/>
<dbReference type="AlphaFoldDB" id="A8M951"/>
<dbReference type="KEGG" id="cma:Cmaq_1445"/>
<evidence type="ECO:0000313" key="6">
    <source>
        <dbReference type="Proteomes" id="UP000001137"/>
    </source>
</evidence>
<feature type="domain" description="Glycosyl transferase family 1" evidence="3">
    <location>
        <begin position="190"/>
        <end position="357"/>
    </location>
</feature>
<evidence type="ECO:0000259" key="3">
    <source>
        <dbReference type="Pfam" id="PF00534"/>
    </source>
</evidence>
<protein>
    <submittedName>
        <fullName evidence="5">Glycosyl transferase group 1</fullName>
    </submittedName>
</protein>
<dbReference type="SUPFAM" id="SSF53756">
    <property type="entry name" value="UDP-Glycosyltransferase/glycogen phosphorylase"/>
    <property type="match status" value="1"/>
</dbReference>
<dbReference type="OrthoDB" id="132546at2157"/>
<dbReference type="Pfam" id="PF13579">
    <property type="entry name" value="Glyco_trans_4_4"/>
    <property type="match status" value="1"/>
</dbReference>
<dbReference type="eggNOG" id="arCOG01403">
    <property type="taxonomic scope" value="Archaea"/>
</dbReference>
<dbReference type="Gene3D" id="3.40.50.2000">
    <property type="entry name" value="Glycogen Phosphorylase B"/>
    <property type="match status" value="2"/>
</dbReference>
<dbReference type="EMBL" id="CP000852">
    <property type="protein sequence ID" value="ABW02270.1"/>
    <property type="molecule type" value="Genomic_DNA"/>
</dbReference>
<keyword evidence="6" id="KW-1185">Reference proteome</keyword>
<evidence type="ECO:0000256" key="1">
    <source>
        <dbReference type="ARBA" id="ARBA00022676"/>
    </source>
</evidence>
<dbReference type="PANTHER" id="PTHR12526">
    <property type="entry name" value="GLYCOSYLTRANSFERASE"/>
    <property type="match status" value="1"/>
</dbReference>
<dbReference type="RefSeq" id="WP_012186489.1">
    <property type="nucleotide sequence ID" value="NC_009954.1"/>
</dbReference>
<evidence type="ECO:0000313" key="5">
    <source>
        <dbReference type="EMBL" id="ABW02270.1"/>
    </source>
</evidence>
<dbReference type="HOGENOM" id="CLU_009583_2_1_2"/>
<name>A8M951_CALMQ</name>
<dbReference type="STRING" id="397948.Cmaq_1445"/>
<dbReference type="PANTHER" id="PTHR12526:SF510">
    <property type="entry name" value="D-INOSITOL 3-PHOSPHATE GLYCOSYLTRANSFERASE"/>
    <property type="match status" value="1"/>
</dbReference>
<dbReference type="Proteomes" id="UP000001137">
    <property type="component" value="Chromosome"/>
</dbReference>
<dbReference type="GeneID" id="5708696"/>
<organism evidence="5 6">
    <name type="scientific">Caldivirga maquilingensis (strain ATCC 700844 / DSM 13496 / JCM 10307 / IC-167)</name>
    <dbReference type="NCBI Taxonomy" id="397948"/>
    <lineage>
        <taxon>Archaea</taxon>
        <taxon>Thermoproteota</taxon>
        <taxon>Thermoprotei</taxon>
        <taxon>Thermoproteales</taxon>
        <taxon>Thermoproteaceae</taxon>
        <taxon>Caldivirga</taxon>
    </lineage>
</organism>
<keyword evidence="2 5" id="KW-0808">Transferase</keyword>
<evidence type="ECO:0000259" key="4">
    <source>
        <dbReference type="Pfam" id="PF13579"/>
    </source>
</evidence>
<dbReference type="GO" id="GO:0016757">
    <property type="term" value="F:glycosyltransferase activity"/>
    <property type="evidence" value="ECO:0007669"/>
    <property type="project" value="UniProtKB-KW"/>
</dbReference>
<dbReference type="CAZy" id="GT4">
    <property type="family name" value="Glycosyltransferase Family 4"/>
</dbReference>
<dbReference type="InterPro" id="IPR001296">
    <property type="entry name" value="Glyco_trans_1"/>
</dbReference>
<dbReference type="CDD" id="cd03801">
    <property type="entry name" value="GT4_PimA-like"/>
    <property type="match status" value="1"/>
</dbReference>
<gene>
    <name evidence="5" type="ordered locus">Cmaq_1445</name>
</gene>
<dbReference type="InterPro" id="IPR028098">
    <property type="entry name" value="Glyco_trans_4-like_N"/>
</dbReference>
<dbReference type="Pfam" id="PF00534">
    <property type="entry name" value="Glycos_transf_1"/>
    <property type="match status" value="1"/>
</dbReference>
<feature type="domain" description="Glycosyltransferase subfamily 4-like N-terminal" evidence="4">
    <location>
        <begin position="15"/>
        <end position="170"/>
    </location>
</feature>
<evidence type="ECO:0000256" key="2">
    <source>
        <dbReference type="ARBA" id="ARBA00022679"/>
    </source>
</evidence>
<keyword evidence="1" id="KW-0328">Glycosyltransferase</keyword>